<gene>
    <name evidence="2" type="ORF">Ahy_B03g065410</name>
</gene>
<organism evidence="2 3">
    <name type="scientific">Arachis hypogaea</name>
    <name type="common">Peanut</name>
    <dbReference type="NCBI Taxonomy" id="3818"/>
    <lineage>
        <taxon>Eukaryota</taxon>
        <taxon>Viridiplantae</taxon>
        <taxon>Streptophyta</taxon>
        <taxon>Embryophyta</taxon>
        <taxon>Tracheophyta</taxon>
        <taxon>Spermatophyta</taxon>
        <taxon>Magnoliopsida</taxon>
        <taxon>eudicotyledons</taxon>
        <taxon>Gunneridae</taxon>
        <taxon>Pentapetalae</taxon>
        <taxon>rosids</taxon>
        <taxon>fabids</taxon>
        <taxon>Fabales</taxon>
        <taxon>Fabaceae</taxon>
        <taxon>Papilionoideae</taxon>
        <taxon>50 kb inversion clade</taxon>
        <taxon>dalbergioids sensu lato</taxon>
        <taxon>Dalbergieae</taxon>
        <taxon>Pterocarpus clade</taxon>
        <taxon>Arachis</taxon>
    </lineage>
</organism>
<sequence>MFDVHARLIPQHMMEWYAVVRDMVVGGGPSPSSPEVVPLDATPIYYTQPRDNADSEGDSTYVTESRSSSDTSSSEEYVTETPTGSGARFLLPPPFPIPRLSEVPNHYHTLNLDAMQPDDPFNAGKGDYYNMDGGVEFRVGHRFSNRDTVLMAVKNYSIRRNAEYRVLESDRLKYHWRYVDSVEHSE</sequence>
<dbReference type="Proteomes" id="UP000289738">
    <property type="component" value="Chromosome B03"/>
</dbReference>
<comment type="caution">
    <text evidence="2">The sequence shown here is derived from an EMBL/GenBank/DDBJ whole genome shotgun (WGS) entry which is preliminary data.</text>
</comment>
<reference evidence="2 3" key="1">
    <citation type="submission" date="2019-01" db="EMBL/GenBank/DDBJ databases">
        <title>Sequencing of cultivated peanut Arachis hypogaea provides insights into genome evolution and oil improvement.</title>
        <authorList>
            <person name="Chen X."/>
        </authorList>
    </citation>
    <scope>NUCLEOTIDE SEQUENCE [LARGE SCALE GENOMIC DNA]</scope>
    <source>
        <strain evidence="3">cv. Fuhuasheng</strain>
        <tissue evidence="2">Leaves</tissue>
    </source>
</reference>
<evidence type="ECO:0008006" key="4">
    <source>
        <dbReference type="Google" id="ProtNLM"/>
    </source>
</evidence>
<keyword evidence="3" id="KW-1185">Reference proteome</keyword>
<dbReference type="EMBL" id="SDMP01000013">
    <property type="protein sequence ID" value="RYR20298.1"/>
    <property type="molecule type" value="Genomic_DNA"/>
</dbReference>
<accession>A0A445A1N9</accession>
<name>A0A445A1N9_ARAHY</name>
<protein>
    <recommendedName>
        <fullName evidence="4">Transposase MuDR plant domain-containing protein</fullName>
    </recommendedName>
</protein>
<feature type="compositionally biased region" description="Low complexity" evidence="1">
    <location>
        <begin position="63"/>
        <end position="81"/>
    </location>
</feature>
<feature type="region of interest" description="Disordered" evidence="1">
    <location>
        <begin position="46"/>
        <end position="88"/>
    </location>
</feature>
<proteinExistence type="predicted"/>
<evidence type="ECO:0000256" key="1">
    <source>
        <dbReference type="SAM" id="MobiDB-lite"/>
    </source>
</evidence>
<evidence type="ECO:0000313" key="2">
    <source>
        <dbReference type="EMBL" id="RYR20298.1"/>
    </source>
</evidence>
<evidence type="ECO:0000313" key="3">
    <source>
        <dbReference type="Proteomes" id="UP000289738"/>
    </source>
</evidence>
<dbReference type="AlphaFoldDB" id="A0A445A1N9"/>